<dbReference type="InterPro" id="IPR006034">
    <property type="entry name" value="Asparaginase/glutaminase-like"/>
</dbReference>
<feature type="domain" description="L-asparaginase N-terminal" evidence="6">
    <location>
        <begin position="14"/>
        <end position="201"/>
    </location>
</feature>
<dbReference type="PROSITE" id="PS51732">
    <property type="entry name" value="ASN_GLN_ASE_3"/>
    <property type="match status" value="1"/>
</dbReference>
<proteinExistence type="inferred from homology"/>
<dbReference type="Pfam" id="PF17763">
    <property type="entry name" value="Asparaginase_C"/>
    <property type="match status" value="1"/>
</dbReference>
<evidence type="ECO:0000256" key="3">
    <source>
        <dbReference type="PIRSR" id="PIRSR001220-1"/>
    </source>
</evidence>
<dbReference type="InterPro" id="IPR037152">
    <property type="entry name" value="L-asparaginase_N_sf"/>
</dbReference>
<dbReference type="SMART" id="SM00870">
    <property type="entry name" value="Asparaginase"/>
    <property type="match status" value="1"/>
</dbReference>
<keyword evidence="2" id="KW-0378">Hydrolase</keyword>
<dbReference type="Gene3D" id="3.40.50.1170">
    <property type="entry name" value="L-asparaginase, N-terminal domain"/>
    <property type="match status" value="1"/>
</dbReference>
<dbReference type="InterPro" id="IPR027473">
    <property type="entry name" value="L-asparaginase_C"/>
</dbReference>
<dbReference type="SUPFAM" id="SSF53774">
    <property type="entry name" value="Glutaminase/Asparaginase"/>
    <property type="match status" value="1"/>
</dbReference>
<dbReference type="PROSITE" id="PS00917">
    <property type="entry name" value="ASN_GLN_ASE_2"/>
    <property type="match status" value="1"/>
</dbReference>
<evidence type="ECO:0000256" key="1">
    <source>
        <dbReference type="ARBA" id="ARBA00010518"/>
    </source>
</evidence>
<name>A0A7V8FYH6_9BURK</name>
<accession>A0A7V8FYH6</accession>
<evidence type="ECO:0000256" key="5">
    <source>
        <dbReference type="PROSITE-ProRule" id="PRU10100"/>
    </source>
</evidence>
<dbReference type="Pfam" id="PF00710">
    <property type="entry name" value="Asparaginase"/>
    <property type="match status" value="1"/>
</dbReference>
<evidence type="ECO:0000259" key="6">
    <source>
        <dbReference type="Pfam" id="PF00710"/>
    </source>
</evidence>
<dbReference type="InterPro" id="IPR004550">
    <property type="entry name" value="AsnASE_II"/>
</dbReference>
<evidence type="ECO:0000259" key="7">
    <source>
        <dbReference type="Pfam" id="PF17763"/>
    </source>
</evidence>
<dbReference type="InterPro" id="IPR040919">
    <property type="entry name" value="Asparaginase_C"/>
</dbReference>
<feature type="active site" evidence="5">
    <location>
        <position position="97"/>
    </location>
</feature>
<evidence type="ECO:0000256" key="4">
    <source>
        <dbReference type="PIRSR" id="PIRSR001220-2"/>
    </source>
</evidence>
<feature type="active site" description="O-isoaspartyl threonine intermediate" evidence="3">
    <location>
        <position position="20"/>
    </location>
</feature>
<reference evidence="9" key="1">
    <citation type="journal article" date="2020" name="MBio">
        <title>Horizontal gene transfer to a defensive symbiont with a reduced genome amongst a multipartite beetle microbiome.</title>
        <authorList>
            <person name="Waterworth S.C."/>
            <person name="Florez L.V."/>
            <person name="Rees E.R."/>
            <person name="Hertweck C."/>
            <person name="Kaltenpoth M."/>
            <person name="Kwan J.C."/>
        </authorList>
    </citation>
    <scope>NUCLEOTIDE SEQUENCE [LARGE SCALE GENOMIC DNA]</scope>
</reference>
<dbReference type="EMBL" id="WNDX01000027">
    <property type="protein sequence ID" value="KAF1045767.1"/>
    <property type="molecule type" value="Genomic_DNA"/>
</dbReference>
<dbReference type="InterPro" id="IPR036152">
    <property type="entry name" value="Asp/glu_Ase-like_sf"/>
</dbReference>
<dbReference type="AlphaFoldDB" id="A0A7V8FYH6"/>
<comment type="similarity">
    <text evidence="1">Belongs to the asparaginase 1 family.</text>
</comment>
<dbReference type="InterPro" id="IPR027474">
    <property type="entry name" value="L-asparaginase_N"/>
</dbReference>
<dbReference type="InterPro" id="IPR027475">
    <property type="entry name" value="Asparaginase/glutaminase_AS2"/>
</dbReference>
<dbReference type="FunFam" id="3.40.50.1170:FF:000001">
    <property type="entry name" value="L-asparaginase 2"/>
    <property type="match status" value="1"/>
</dbReference>
<organism evidence="8 9">
    <name type="scientific">Herbaspirillum frisingense</name>
    <dbReference type="NCBI Taxonomy" id="92645"/>
    <lineage>
        <taxon>Bacteria</taxon>
        <taxon>Pseudomonadati</taxon>
        <taxon>Pseudomonadota</taxon>
        <taxon>Betaproteobacteria</taxon>
        <taxon>Burkholderiales</taxon>
        <taxon>Oxalobacteraceae</taxon>
        <taxon>Herbaspirillum</taxon>
    </lineage>
</organism>
<comment type="caution">
    <text evidence="8">The sequence shown here is derived from an EMBL/GenBank/DDBJ whole genome shotgun (WGS) entry which is preliminary data.</text>
</comment>
<protein>
    <submittedName>
        <fullName evidence="8">Putative L-asparaginase</fullName>
    </submittedName>
</protein>
<gene>
    <name evidence="8" type="primary">ansA_2</name>
    <name evidence="8" type="ORF">GAK35_01257</name>
</gene>
<dbReference type="GO" id="GO:0004067">
    <property type="term" value="F:asparaginase activity"/>
    <property type="evidence" value="ECO:0007669"/>
    <property type="project" value="UniProtKB-UniRule"/>
</dbReference>
<evidence type="ECO:0000313" key="9">
    <source>
        <dbReference type="Proteomes" id="UP000462435"/>
    </source>
</evidence>
<feature type="binding site" evidence="4">
    <location>
        <begin position="97"/>
        <end position="98"/>
    </location>
    <ligand>
        <name>substrate</name>
    </ligand>
</feature>
<dbReference type="CDD" id="cd08964">
    <property type="entry name" value="L-asparaginase_II"/>
    <property type="match status" value="1"/>
</dbReference>
<dbReference type="PANTHER" id="PTHR11707">
    <property type="entry name" value="L-ASPARAGINASE"/>
    <property type="match status" value="1"/>
</dbReference>
<dbReference type="Gene3D" id="3.40.50.40">
    <property type="match status" value="1"/>
</dbReference>
<feature type="domain" description="Asparaginase/glutaminase C-terminal" evidence="7">
    <location>
        <begin position="216"/>
        <end position="331"/>
    </location>
</feature>
<dbReference type="GO" id="GO:0006528">
    <property type="term" value="P:asparagine metabolic process"/>
    <property type="evidence" value="ECO:0007669"/>
    <property type="project" value="InterPro"/>
</dbReference>
<dbReference type="Proteomes" id="UP000462435">
    <property type="component" value="Unassembled WGS sequence"/>
</dbReference>
<dbReference type="PIRSF" id="PIRSF500176">
    <property type="entry name" value="L_ASNase"/>
    <property type="match status" value="1"/>
</dbReference>
<dbReference type="PRINTS" id="PR00139">
    <property type="entry name" value="ASNGLNASE"/>
</dbReference>
<dbReference type="PANTHER" id="PTHR11707:SF28">
    <property type="entry name" value="60 KDA LYSOPHOSPHOLIPASE"/>
    <property type="match status" value="1"/>
</dbReference>
<dbReference type="PIRSF" id="PIRSF001220">
    <property type="entry name" value="L-ASNase_gatD"/>
    <property type="match status" value="1"/>
</dbReference>
<feature type="binding site" evidence="4">
    <location>
        <position position="64"/>
    </location>
    <ligand>
        <name>substrate</name>
    </ligand>
</feature>
<evidence type="ECO:0000256" key="2">
    <source>
        <dbReference type="ARBA" id="ARBA00022801"/>
    </source>
</evidence>
<sequence length="333" mass="35270">MMSPDYPDLPLCAFISTGGTIAMKIDPVRKAPVPALSGDDLLATVPGITAIARLEVNNLFNVPSDYMDPPRWIALQQAAAAALERPEIGGVIVSHGTDTLEETAWFLDLTLRSDKPVVLIGAQRNASSPDFDGPRNLLNAARVCASPQARGMGVMIAMNNQINAARDVSKTHTADVETFKSGDFGVLGMADEDRVVFARRPLRRQHLPLLGSALPRVEIIPMFGGASGDLLRAAVTLGARGIVIQALGFGNVNADMYQAIRQAIGQGVPVVISTRVPNGRVLPSYGFDGGGATLKAAGAIFADDLSPQKARILLMLGLQSTHDAGQLQALFDR</sequence>
<evidence type="ECO:0000313" key="8">
    <source>
        <dbReference type="EMBL" id="KAF1045767.1"/>
    </source>
</evidence>